<keyword evidence="2" id="KW-1133">Transmembrane helix</keyword>
<keyword evidence="2" id="KW-0812">Transmembrane</keyword>
<keyword evidence="1" id="KW-0175">Coiled coil</keyword>
<evidence type="ECO:0000256" key="1">
    <source>
        <dbReference type="SAM" id="Coils"/>
    </source>
</evidence>
<gene>
    <name evidence="3" type="ORF">VKT23_010931</name>
</gene>
<reference evidence="3 4" key="1">
    <citation type="submission" date="2024-01" db="EMBL/GenBank/DDBJ databases">
        <title>A draft genome for the cacao thread blight pathogen Marasmiellus scandens.</title>
        <authorList>
            <person name="Baruah I.K."/>
            <person name="Leung J."/>
            <person name="Bukari Y."/>
            <person name="Amoako-Attah I."/>
            <person name="Meinhardt L.W."/>
            <person name="Bailey B.A."/>
            <person name="Cohen S.P."/>
        </authorList>
    </citation>
    <scope>NUCLEOTIDE SEQUENCE [LARGE SCALE GENOMIC DNA]</scope>
    <source>
        <strain evidence="3 4">GH-19</strain>
    </source>
</reference>
<proteinExistence type="predicted"/>
<feature type="transmembrane region" description="Helical" evidence="2">
    <location>
        <begin position="70"/>
        <end position="91"/>
    </location>
</feature>
<keyword evidence="4" id="KW-1185">Reference proteome</keyword>
<sequence length="201" mass="22985">MIDGIIGDVMVRVEKHLDSEGKNEGIMEHKEEALHEHKEAIESLAQRINAACDNLLRQNHIVEYHSAGDLGALLVIIFGVMCFFVSLLTFIIDTQPLMVWIPTIVAVAFVTSILMRNEWRNHPRVVKLWIRRFGRKALEWSGLMTLYRAFQKFKLRRRPRHPGPQEPTILPFHSSPRTPMEYVAEHGPIAGPATPMSMSQV</sequence>
<dbReference type="Proteomes" id="UP001498398">
    <property type="component" value="Unassembled WGS sequence"/>
</dbReference>
<dbReference type="EMBL" id="JBANRG010000022">
    <property type="protein sequence ID" value="KAK7455893.1"/>
    <property type="molecule type" value="Genomic_DNA"/>
</dbReference>
<organism evidence="3 4">
    <name type="scientific">Marasmiellus scandens</name>
    <dbReference type="NCBI Taxonomy" id="2682957"/>
    <lineage>
        <taxon>Eukaryota</taxon>
        <taxon>Fungi</taxon>
        <taxon>Dikarya</taxon>
        <taxon>Basidiomycota</taxon>
        <taxon>Agaricomycotina</taxon>
        <taxon>Agaricomycetes</taxon>
        <taxon>Agaricomycetidae</taxon>
        <taxon>Agaricales</taxon>
        <taxon>Marasmiineae</taxon>
        <taxon>Omphalotaceae</taxon>
        <taxon>Marasmiellus</taxon>
    </lineage>
</organism>
<feature type="transmembrane region" description="Helical" evidence="2">
    <location>
        <begin position="97"/>
        <end position="115"/>
    </location>
</feature>
<comment type="caution">
    <text evidence="3">The sequence shown here is derived from an EMBL/GenBank/DDBJ whole genome shotgun (WGS) entry which is preliminary data.</text>
</comment>
<evidence type="ECO:0000256" key="2">
    <source>
        <dbReference type="SAM" id="Phobius"/>
    </source>
</evidence>
<protein>
    <submittedName>
        <fullName evidence="3">Uncharacterized protein</fullName>
    </submittedName>
</protein>
<evidence type="ECO:0000313" key="4">
    <source>
        <dbReference type="Proteomes" id="UP001498398"/>
    </source>
</evidence>
<accession>A0ABR1JG94</accession>
<evidence type="ECO:0000313" key="3">
    <source>
        <dbReference type="EMBL" id="KAK7455893.1"/>
    </source>
</evidence>
<keyword evidence="2" id="KW-0472">Membrane</keyword>
<feature type="coiled-coil region" evidence="1">
    <location>
        <begin position="27"/>
        <end position="58"/>
    </location>
</feature>
<name>A0ABR1JG94_9AGAR</name>